<dbReference type="SUPFAM" id="SSF69118">
    <property type="entry name" value="AhpD-like"/>
    <property type="match status" value="1"/>
</dbReference>
<dbReference type="Proteomes" id="UP000004221">
    <property type="component" value="Unassembled WGS sequence"/>
</dbReference>
<proteinExistence type="predicted"/>
<dbReference type="Pfam" id="PF02627">
    <property type="entry name" value="CMD"/>
    <property type="match status" value="1"/>
</dbReference>
<dbReference type="InterPro" id="IPR004675">
    <property type="entry name" value="AhpD_core"/>
</dbReference>
<name>I4EKT0_9BACT</name>
<dbReference type="AlphaFoldDB" id="I4EKT0"/>
<keyword evidence="3" id="KW-1185">Reference proteome</keyword>
<sequence>MSGEQRLSVHEVDPKAYEAVRGLERYVRAGNLEPRLLSLIKIRASQLNGCAYCLDMHAGEARAVGENQRRLDILAAWREASGMFSDRERAALAFTEAVTLIGEAGVPDAVWEDVTRSFDQNEVVRLLLAIAAINVWNRLAVATHQELPNRD</sequence>
<keyword evidence="2" id="KW-0575">Peroxidase</keyword>
<dbReference type="InterPro" id="IPR003779">
    <property type="entry name" value="CMD-like"/>
</dbReference>
<comment type="caution">
    <text evidence="2">The sequence shown here is derived from an EMBL/GenBank/DDBJ whole genome shotgun (WGS) entry which is preliminary data.</text>
</comment>
<dbReference type="PANTHER" id="PTHR34846:SF10">
    <property type="entry name" value="CYTOPLASMIC PROTEIN"/>
    <property type="match status" value="1"/>
</dbReference>
<evidence type="ECO:0000313" key="3">
    <source>
        <dbReference type="Proteomes" id="UP000004221"/>
    </source>
</evidence>
<dbReference type="RefSeq" id="WP_008480096.1">
    <property type="nucleotide sequence ID" value="NZ_CAGS01000422.1"/>
</dbReference>
<evidence type="ECO:0000313" key="2">
    <source>
        <dbReference type="EMBL" id="CCF85292.1"/>
    </source>
</evidence>
<dbReference type="OrthoDB" id="9801997at2"/>
<gene>
    <name evidence="2" type="ORF">NITHO_4790008</name>
</gene>
<reference evidence="2 3" key="1">
    <citation type="journal article" date="2012" name="ISME J.">
        <title>Nitrification expanded: discovery, physiology and genomics of a nitrite-oxidizing bacterium from the phylum Chloroflexi.</title>
        <authorList>
            <person name="Sorokin D.Y."/>
            <person name="Lucker S."/>
            <person name="Vejmelkova D."/>
            <person name="Kostrikina N.A."/>
            <person name="Kleerebezem R."/>
            <person name="Rijpstra W.I."/>
            <person name="Damste J.S."/>
            <person name="Le Paslier D."/>
            <person name="Muyzer G."/>
            <person name="Wagner M."/>
            <person name="van Loosdrecht M.C."/>
            <person name="Daims H."/>
        </authorList>
    </citation>
    <scope>NUCLEOTIDE SEQUENCE [LARGE SCALE GENOMIC DNA]</scope>
    <source>
        <strain evidence="3">none</strain>
    </source>
</reference>
<dbReference type="Gene3D" id="1.20.1290.10">
    <property type="entry name" value="AhpD-like"/>
    <property type="match status" value="1"/>
</dbReference>
<dbReference type="EMBL" id="CAGS01000422">
    <property type="protein sequence ID" value="CCF85292.1"/>
    <property type="molecule type" value="Genomic_DNA"/>
</dbReference>
<protein>
    <submittedName>
        <fullName evidence="2">Alkylhydroperoxidase like protein, AhpD family</fullName>
    </submittedName>
</protein>
<dbReference type="InterPro" id="IPR029032">
    <property type="entry name" value="AhpD-like"/>
</dbReference>
<evidence type="ECO:0000259" key="1">
    <source>
        <dbReference type="Pfam" id="PF02627"/>
    </source>
</evidence>
<feature type="domain" description="Carboxymuconolactone decarboxylase-like" evidence="1">
    <location>
        <begin position="14"/>
        <end position="96"/>
    </location>
</feature>
<dbReference type="GO" id="GO:0051920">
    <property type="term" value="F:peroxiredoxin activity"/>
    <property type="evidence" value="ECO:0007669"/>
    <property type="project" value="InterPro"/>
</dbReference>
<dbReference type="NCBIfam" id="TIGR00778">
    <property type="entry name" value="ahpD_dom"/>
    <property type="match status" value="1"/>
</dbReference>
<keyword evidence="2" id="KW-0560">Oxidoreductase</keyword>
<dbReference type="PANTHER" id="PTHR34846">
    <property type="entry name" value="4-CARBOXYMUCONOLACTONE DECARBOXYLASE FAMILY PROTEIN (AFU_ORTHOLOGUE AFUA_6G11590)"/>
    <property type="match status" value="1"/>
</dbReference>
<accession>I4EKT0</accession>
<organism evidence="2 3">
    <name type="scientific">Nitrolancea hollandica Lb</name>
    <dbReference type="NCBI Taxonomy" id="1129897"/>
    <lineage>
        <taxon>Bacteria</taxon>
        <taxon>Pseudomonadati</taxon>
        <taxon>Thermomicrobiota</taxon>
        <taxon>Thermomicrobia</taxon>
        <taxon>Sphaerobacterales</taxon>
        <taxon>Sphaerobacterineae</taxon>
        <taxon>Sphaerobacteraceae</taxon>
        <taxon>Nitrolancea</taxon>
    </lineage>
</organism>